<keyword evidence="3" id="KW-1185">Reference proteome</keyword>
<keyword evidence="1" id="KW-0472">Membrane</keyword>
<dbReference type="OrthoDB" id="5447761at2"/>
<name>G7Q4M6_9BACT</name>
<feature type="transmembrane region" description="Helical" evidence="1">
    <location>
        <begin position="43"/>
        <end position="61"/>
    </location>
</feature>
<evidence type="ECO:0000256" key="1">
    <source>
        <dbReference type="SAM" id="Phobius"/>
    </source>
</evidence>
<proteinExistence type="predicted"/>
<keyword evidence="1" id="KW-1133">Transmembrane helix</keyword>
<dbReference type="Proteomes" id="UP000004662">
    <property type="component" value="Chromosome"/>
</dbReference>
<reference evidence="3" key="1">
    <citation type="journal article" date="2015" name="Genome Announc.">
        <title>High-Quality Draft Genome Sequence of Desulfovibrio carbinoliphilus FW-101-2B, an Organic Acid-Oxidizing Sulfate-Reducing Bacterium Isolated from Uranium(VI)-Contaminated Groundwater.</title>
        <authorList>
            <person name="Ramsay B.D."/>
            <person name="Hwang C."/>
            <person name="Woo H.L."/>
            <person name="Carroll S.L."/>
            <person name="Lucas S."/>
            <person name="Han J."/>
            <person name="Lapidus A.L."/>
            <person name="Cheng J.F."/>
            <person name="Goodwin L.A."/>
            <person name="Pitluck S."/>
            <person name="Peters L."/>
            <person name="Chertkov O."/>
            <person name="Held B."/>
            <person name="Detter J.C."/>
            <person name="Han C.S."/>
            <person name="Tapia R."/>
            <person name="Land M.L."/>
            <person name="Hauser L.J."/>
            <person name="Kyrpides N.C."/>
            <person name="Ivanova N.N."/>
            <person name="Mikhailova N."/>
            <person name="Pagani I."/>
            <person name="Woyke T."/>
            <person name="Arkin A.P."/>
            <person name="Dehal P."/>
            <person name="Chivian D."/>
            <person name="Criddle C.S."/>
            <person name="Wu W."/>
            <person name="Chakraborty R."/>
            <person name="Hazen T.C."/>
            <person name="Fields M.W."/>
        </authorList>
    </citation>
    <scope>NUCLEOTIDE SEQUENCE [LARGE SCALE GENOMIC DNA]</scope>
    <source>
        <strain evidence="3">FW-101-2B</strain>
    </source>
</reference>
<keyword evidence="1" id="KW-0812">Transmembrane</keyword>
<dbReference type="STRING" id="694327.DFW101_1239"/>
<feature type="transmembrane region" description="Helical" evidence="1">
    <location>
        <begin position="12"/>
        <end position="31"/>
    </location>
</feature>
<sequence>MGNQPTDLDLSIYFHSFLFLVFILVLARLHWKMDSVPRLILVAIKYIAISFIFLFLFLNWASDVNPSLRNGSLYIITAINFYMLWSVIVTAFEYPYRKALKGCVTDVCTGLDLENAFSTGTRYYKFRYFWTSLTSGISPWKFTHAVAAERTRNDLHHLFVSLDPEASIFGSRLYAQFLRHQLAQEKGLPPEKRVVAEKTIDALENDKWLREQTTQFLDHLLANPEELLETGLKESLRHEGRLA</sequence>
<gene>
    <name evidence="2" type="ORF">DFW101_1239</name>
</gene>
<organism evidence="2 3">
    <name type="scientific">Solidesulfovibrio carbinoliphilus subsp. oakridgensis</name>
    <dbReference type="NCBI Taxonomy" id="694327"/>
    <lineage>
        <taxon>Bacteria</taxon>
        <taxon>Pseudomonadati</taxon>
        <taxon>Thermodesulfobacteriota</taxon>
        <taxon>Desulfovibrionia</taxon>
        <taxon>Desulfovibrionales</taxon>
        <taxon>Desulfovibrionaceae</taxon>
        <taxon>Solidesulfovibrio</taxon>
    </lineage>
</organism>
<dbReference type="RefSeq" id="WP_009180659.1">
    <property type="nucleotide sequence ID" value="NZ_CM001368.1"/>
</dbReference>
<dbReference type="HOGENOM" id="CLU_1141139_0_0_7"/>
<dbReference type="eggNOG" id="ENOG503497G">
    <property type="taxonomic scope" value="Bacteria"/>
</dbReference>
<dbReference type="EMBL" id="CM001368">
    <property type="protein sequence ID" value="EHJ47249.1"/>
    <property type="molecule type" value="Genomic_DNA"/>
</dbReference>
<dbReference type="AlphaFoldDB" id="G7Q4M6"/>
<accession>G7Q4M6</accession>
<evidence type="ECO:0000313" key="2">
    <source>
        <dbReference type="EMBL" id="EHJ47249.1"/>
    </source>
</evidence>
<feature type="transmembrane region" description="Helical" evidence="1">
    <location>
        <begin position="73"/>
        <end position="92"/>
    </location>
</feature>
<evidence type="ECO:0000313" key="3">
    <source>
        <dbReference type="Proteomes" id="UP000004662"/>
    </source>
</evidence>
<protein>
    <submittedName>
        <fullName evidence="2">Uncharacterized protein</fullName>
    </submittedName>
</protein>